<dbReference type="AlphaFoldDB" id="A0A2S7XN73"/>
<keyword evidence="1" id="KW-1133">Transmembrane helix</keyword>
<evidence type="ECO:0000313" key="3">
    <source>
        <dbReference type="EMBL" id="PQJ95189.1"/>
    </source>
</evidence>
<keyword evidence="1" id="KW-0812">Transmembrane</keyword>
<accession>A0A2S7XN73</accession>
<organism evidence="3 4">
    <name type="scientific">Chromatium okenii</name>
    <dbReference type="NCBI Taxonomy" id="61644"/>
    <lineage>
        <taxon>Bacteria</taxon>
        <taxon>Pseudomonadati</taxon>
        <taxon>Pseudomonadota</taxon>
        <taxon>Gammaproteobacteria</taxon>
        <taxon>Chromatiales</taxon>
        <taxon>Chromatiaceae</taxon>
        <taxon>Chromatium</taxon>
    </lineage>
</organism>
<protein>
    <recommendedName>
        <fullName evidence="2">Cache 3/Cache 2 fusion domain-containing protein</fullName>
    </recommendedName>
</protein>
<feature type="domain" description="Cache 3/Cache 2 fusion" evidence="2">
    <location>
        <begin position="47"/>
        <end position="194"/>
    </location>
</feature>
<comment type="caution">
    <text evidence="3">The sequence shown here is derived from an EMBL/GenBank/DDBJ whole genome shotgun (WGS) entry which is preliminary data.</text>
</comment>
<gene>
    <name evidence="3" type="ORF">CXB77_12980</name>
</gene>
<dbReference type="Pfam" id="PF17201">
    <property type="entry name" value="Cache_3-Cache_2"/>
    <property type="match status" value="1"/>
</dbReference>
<sequence length="198" mass="21643">MTTQSVTRSLAFKLGATVFGVTAVLLLALTWGLTIYARDILERKGIEQLQQQTQLMVRMIESYDGALQQEANRLMQIFAAQFPASFTLDSSQTIQVGEQNTPTLRNGAQVLNLNVNTIDTFTAQTDAVATVFARQGDDFVRIATSLKNDQGQRVMGTLLGTTHPGYAKLIAGEPYIGKATLFGRDYTTKYLPLLTDGG</sequence>
<feature type="transmembrane region" description="Helical" evidence="1">
    <location>
        <begin position="12"/>
        <end position="36"/>
    </location>
</feature>
<keyword evidence="4" id="KW-1185">Reference proteome</keyword>
<dbReference type="Proteomes" id="UP000239936">
    <property type="component" value="Unassembled WGS sequence"/>
</dbReference>
<proteinExistence type="predicted"/>
<evidence type="ECO:0000259" key="2">
    <source>
        <dbReference type="Pfam" id="PF17201"/>
    </source>
</evidence>
<name>A0A2S7XN73_9GAMM</name>
<reference evidence="3 4" key="1">
    <citation type="submission" date="2018-01" db="EMBL/GenBank/DDBJ databases">
        <title>The complete genome sequence of Chromatium okenii LaCa, a purple sulfur bacterium with a turbulent life.</title>
        <authorList>
            <person name="Luedin S.M."/>
            <person name="Liechti N."/>
            <person name="Storelli N."/>
            <person name="Danza F."/>
            <person name="Wittwer M."/>
            <person name="Pothier J.F."/>
            <person name="Tonolla M.A."/>
        </authorList>
    </citation>
    <scope>NUCLEOTIDE SEQUENCE [LARGE SCALE GENOMIC DNA]</scope>
    <source>
        <strain evidence="3 4">LaCa</strain>
    </source>
</reference>
<evidence type="ECO:0000256" key="1">
    <source>
        <dbReference type="SAM" id="Phobius"/>
    </source>
</evidence>
<dbReference type="InterPro" id="IPR033462">
    <property type="entry name" value="Cache_3-Cache_2"/>
</dbReference>
<dbReference type="SUPFAM" id="SSF103190">
    <property type="entry name" value="Sensory domain-like"/>
    <property type="match status" value="1"/>
</dbReference>
<dbReference type="EMBL" id="PPGH01000037">
    <property type="protein sequence ID" value="PQJ95189.1"/>
    <property type="molecule type" value="Genomic_DNA"/>
</dbReference>
<dbReference type="InterPro" id="IPR029151">
    <property type="entry name" value="Sensor-like_sf"/>
</dbReference>
<keyword evidence="1" id="KW-0472">Membrane</keyword>
<dbReference type="RefSeq" id="WP_105074241.1">
    <property type="nucleotide sequence ID" value="NZ_PPGH01000037.1"/>
</dbReference>
<dbReference type="OrthoDB" id="9781845at2"/>
<evidence type="ECO:0000313" key="4">
    <source>
        <dbReference type="Proteomes" id="UP000239936"/>
    </source>
</evidence>